<dbReference type="OrthoDB" id="408631at2759"/>
<organism evidence="2 3">
    <name type="scientific">Papaver somniferum</name>
    <name type="common">Opium poppy</name>
    <dbReference type="NCBI Taxonomy" id="3469"/>
    <lineage>
        <taxon>Eukaryota</taxon>
        <taxon>Viridiplantae</taxon>
        <taxon>Streptophyta</taxon>
        <taxon>Embryophyta</taxon>
        <taxon>Tracheophyta</taxon>
        <taxon>Spermatophyta</taxon>
        <taxon>Magnoliopsida</taxon>
        <taxon>Ranunculales</taxon>
        <taxon>Papaveraceae</taxon>
        <taxon>Papaveroideae</taxon>
        <taxon>Papaver</taxon>
    </lineage>
</organism>
<dbReference type="SUPFAM" id="SSF53474">
    <property type="entry name" value="alpha/beta-Hydrolases"/>
    <property type="match status" value="1"/>
</dbReference>
<sequence>MEGKSSSEEIAHEFLPFLRIYKDGRVERFLGTQVVPPSIEDPKSGVSSKDVVIIPETGVSARLYVPKLIQNKKLPLLVYFHGGGFCIETAFSPTYHYFLNDVVSQANVIAVSVDYRRAPEHYVPIAFEDSWASLKWVLSHSKRGGSESWLNDYADFDQDFLGGDSAGATIAHSMAIRAGTNPEQIHGVKIFGAAIVHPYFCSSGEPILDDKFDIGSKEGPAKLWYCVCPSTTGRNDPLINPTTETNLASLGCDRVLVFVADKDILRDIGWVYFETLKNCGWSGVVEIMESQGEDHVFHLVNRSCENAVNLMKRLVSFLNMKRVQSIP</sequence>
<reference evidence="2 3" key="1">
    <citation type="journal article" date="2018" name="Science">
        <title>The opium poppy genome and morphinan production.</title>
        <authorList>
            <person name="Guo L."/>
            <person name="Winzer T."/>
            <person name="Yang X."/>
            <person name="Li Y."/>
            <person name="Ning Z."/>
            <person name="He Z."/>
            <person name="Teodor R."/>
            <person name="Lu Y."/>
            <person name="Bowser T.A."/>
            <person name="Graham I.A."/>
            <person name="Ye K."/>
        </authorList>
    </citation>
    <scope>NUCLEOTIDE SEQUENCE [LARGE SCALE GENOMIC DNA]</scope>
    <source>
        <strain evidence="3">cv. HN1</strain>
        <tissue evidence="2">Leaves</tissue>
    </source>
</reference>
<dbReference type="PANTHER" id="PTHR23024:SF467">
    <property type="entry name" value="CARBOXYLESTERASE 12-RELATED"/>
    <property type="match status" value="1"/>
</dbReference>
<dbReference type="Pfam" id="PF07859">
    <property type="entry name" value="Abhydrolase_3"/>
    <property type="match status" value="1"/>
</dbReference>
<dbReference type="STRING" id="3469.A0A4Y7K2X1"/>
<dbReference type="PANTHER" id="PTHR23024">
    <property type="entry name" value="ARYLACETAMIDE DEACETYLASE"/>
    <property type="match status" value="1"/>
</dbReference>
<evidence type="ECO:0000313" key="2">
    <source>
        <dbReference type="EMBL" id="RZC67267.1"/>
    </source>
</evidence>
<dbReference type="Gene3D" id="3.40.50.1820">
    <property type="entry name" value="alpha/beta hydrolase"/>
    <property type="match status" value="1"/>
</dbReference>
<protein>
    <recommendedName>
        <fullName evidence="1">Alpha/beta hydrolase fold-3 domain-containing protein</fullName>
    </recommendedName>
</protein>
<dbReference type="OMA" id="DQPTHEY"/>
<dbReference type="InterPro" id="IPR050466">
    <property type="entry name" value="Carboxylest/Gibb_receptor"/>
</dbReference>
<dbReference type="AlphaFoldDB" id="A0A4Y7K2X1"/>
<dbReference type="EMBL" id="CM010720">
    <property type="protein sequence ID" value="RZC67267.1"/>
    <property type="molecule type" value="Genomic_DNA"/>
</dbReference>
<feature type="domain" description="Alpha/beta hydrolase fold-3" evidence="1">
    <location>
        <begin position="77"/>
        <end position="298"/>
    </location>
</feature>
<accession>A0A4Y7K2X1</accession>
<evidence type="ECO:0000259" key="1">
    <source>
        <dbReference type="Pfam" id="PF07859"/>
    </source>
</evidence>
<name>A0A4Y7K2X1_PAPSO</name>
<dbReference type="Gramene" id="RZC67267">
    <property type="protein sequence ID" value="RZC67267"/>
    <property type="gene ID" value="C5167_010954"/>
</dbReference>
<dbReference type="Proteomes" id="UP000316621">
    <property type="component" value="Chromosome 6"/>
</dbReference>
<proteinExistence type="predicted"/>
<gene>
    <name evidence="2" type="ORF">C5167_010954</name>
</gene>
<dbReference type="GO" id="GO:0016787">
    <property type="term" value="F:hydrolase activity"/>
    <property type="evidence" value="ECO:0007669"/>
    <property type="project" value="InterPro"/>
</dbReference>
<evidence type="ECO:0000313" key="3">
    <source>
        <dbReference type="Proteomes" id="UP000316621"/>
    </source>
</evidence>
<dbReference type="InterPro" id="IPR029058">
    <property type="entry name" value="AB_hydrolase_fold"/>
</dbReference>
<dbReference type="InterPro" id="IPR013094">
    <property type="entry name" value="AB_hydrolase_3"/>
</dbReference>
<keyword evidence="3" id="KW-1185">Reference proteome</keyword>